<protein>
    <submittedName>
        <fullName evidence="2">Uncharacterized protein</fullName>
    </submittedName>
</protein>
<dbReference type="EMBL" id="LT608191">
    <property type="protein sequence ID" value="SCM21976.1"/>
    <property type="molecule type" value="Genomic_DNA"/>
</dbReference>
<accession>A0A1C6YFL4</accession>
<dbReference type="AlphaFoldDB" id="A0A1C6YFL4"/>
<name>A0A1C6YFL4_PLACE</name>
<proteinExistence type="predicted"/>
<gene>
    <name evidence="2" type="ORF">PCHDS_000263300</name>
</gene>
<evidence type="ECO:0000256" key="1">
    <source>
        <dbReference type="SAM" id="Coils"/>
    </source>
</evidence>
<reference evidence="2 3" key="1">
    <citation type="submission" date="2016-08" db="EMBL/GenBank/DDBJ databases">
        <authorList>
            <consortium name="Pathogen Informatics"/>
        </authorList>
    </citation>
    <scope>NUCLEOTIDE SEQUENCE [LARGE SCALE GENOMIC DNA]</scope>
    <source>
        <strain evidence="2 3">DS</strain>
    </source>
</reference>
<dbReference type="Proteomes" id="UP000507536">
    <property type="component" value="Chromosome 11"/>
</dbReference>
<sequence length="845" mass="100858">MNHRIRTFLYICKSKDNVNYKKRVIKKFIIKQKTSNKNVAIQYGLYDCKTKDVLVKKEWNINHVLNRKTKRNMKKEKINENANDEHIVDNNHVENNIIVDYKNYSNKSINYEENKFNSSRSYIMFLKKVLKNIEDGKNTTVINSGIDTKKNEKNVFFYGSIFNKYLRKENKKDGERTKTSDNCERECIQKGGKRKKQNNKRNMKNMENDKKGICNKQGIIIDIYDYIEGMKKKDLKVSISSWVYRNYKIVDMVKSSGSKYRIRQNICHRCFIKKCIDYPNNKKIKGCINFPKKKMIHNKEELSKCVKYITKRIVKMLKNSELINICFVFKYNIKMGSQNGYIYLINFPQCNIKKNKIFYNDNNEKTLLFLFNKTIVKSIKSFNDYSSIIFPFSISKECQKPIYLKKKMISYIKNVKFKNGKMGHEKYNKKLNKRKNIFNSFNQSCKSDKCSINSKYKESYEKEVEGKVNKKHNQNRELRKSVKEDILKTYSKKEIVFHMHLFELLIRLVFEKTRTYFVFFINKKTYNLDFYKNIYYLNMCKIVNIKTCTKDKVKKVEKRKECEKNKILENLRDENNNYKKIINEKDILITNLENEINEKKQLVSNLKNEFAKYKTENSEKIKTEILKSKGSKCVISKNDSTTIASNTNQQLLKNNNYIKKLYNENNLLKERIKKLMRSNCEDINTNQDKKISDVTKLSKLCLPDNEEKKKETEKCDKLIFYLKAFLDTEQRLYTADVLINIQANIIDEIKKEQRIYFENIERKKLTLKKEIESSFDFIYSVCEDIQTKKEKICLANRINKLQDCINVRDNKSHLFLLFLSFGVTTAVWVHVNKCIFFELYKYGNN</sequence>
<evidence type="ECO:0000313" key="3">
    <source>
        <dbReference type="Proteomes" id="UP000507536"/>
    </source>
</evidence>
<feature type="coiled-coil region" evidence="1">
    <location>
        <begin position="564"/>
        <end position="616"/>
    </location>
</feature>
<keyword evidence="1" id="KW-0175">Coiled coil</keyword>
<organism evidence="2 3">
    <name type="scientific">Plasmodium chabaudi adami</name>
    <dbReference type="NCBI Taxonomy" id="5826"/>
    <lineage>
        <taxon>Eukaryota</taxon>
        <taxon>Sar</taxon>
        <taxon>Alveolata</taxon>
        <taxon>Apicomplexa</taxon>
        <taxon>Aconoidasida</taxon>
        <taxon>Haemosporida</taxon>
        <taxon>Plasmodiidae</taxon>
        <taxon>Plasmodium</taxon>
        <taxon>Plasmodium (Vinckeia)</taxon>
    </lineage>
</organism>
<evidence type="ECO:0000313" key="2">
    <source>
        <dbReference type="EMBL" id="SCM21976.1"/>
    </source>
</evidence>